<evidence type="ECO:0000313" key="2">
    <source>
        <dbReference type="Proteomes" id="UP000633365"/>
    </source>
</evidence>
<protein>
    <submittedName>
        <fullName evidence="1">C_GCAxxG_C_C family protein</fullName>
    </submittedName>
</protein>
<reference evidence="1" key="1">
    <citation type="submission" date="2021-01" db="EMBL/GenBank/DDBJ databases">
        <title>Genome public.</title>
        <authorList>
            <person name="Liu C."/>
            <person name="Sun Q."/>
        </authorList>
    </citation>
    <scope>NUCLEOTIDE SEQUENCE</scope>
    <source>
        <strain evidence="1">M6</strain>
    </source>
</reference>
<dbReference type="RefSeq" id="WP_201428815.1">
    <property type="nucleotide sequence ID" value="NZ_JAEQMG010000180.1"/>
</dbReference>
<dbReference type="Proteomes" id="UP000633365">
    <property type="component" value="Unassembled WGS sequence"/>
</dbReference>
<keyword evidence="2" id="KW-1185">Reference proteome</keyword>
<organism evidence="1 2">
    <name type="scientific">Ruminococcus difficilis</name>
    <dbReference type="NCBI Taxonomy" id="2763069"/>
    <lineage>
        <taxon>Bacteria</taxon>
        <taxon>Bacillati</taxon>
        <taxon>Bacillota</taxon>
        <taxon>Clostridia</taxon>
        <taxon>Eubacteriales</taxon>
        <taxon>Oscillospiraceae</taxon>
        <taxon>Ruminococcus</taxon>
    </lineage>
</organism>
<evidence type="ECO:0000313" key="1">
    <source>
        <dbReference type="EMBL" id="MBK6090137.1"/>
    </source>
</evidence>
<dbReference type="AlphaFoldDB" id="A0A935C5I4"/>
<proteinExistence type="predicted"/>
<comment type="caution">
    <text evidence="1">The sequence shown here is derived from an EMBL/GenBank/DDBJ whole genome shotgun (WGS) entry which is preliminary data.</text>
</comment>
<dbReference type="NCBIfam" id="TIGR01909">
    <property type="entry name" value="C_GCAxxG_C_C"/>
    <property type="match status" value="1"/>
</dbReference>
<dbReference type="EMBL" id="JAEQMG010000180">
    <property type="protein sequence ID" value="MBK6090137.1"/>
    <property type="molecule type" value="Genomic_DNA"/>
</dbReference>
<name>A0A935C5I4_9FIRM</name>
<dbReference type="InterPro" id="IPR010181">
    <property type="entry name" value="CGCAxxGCC_motif"/>
</dbReference>
<gene>
    <name evidence="1" type="ORF">JKK62_16055</name>
</gene>
<dbReference type="Pfam" id="PF09719">
    <property type="entry name" value="C_GCAxxG_C_C"/>
    <property type="match status" value="1"/>
</dbReference>
<sequence>MMDHGKLAEENFRKGYNCAQSVLLAFGDVTGLDDKTAAMLSSSFGGGLGRLRELCGTVSGAAMVLGLVQGYADPDDPEAKTAHYHRVQEFARRFREKNGSIICRELLSGVQTVEGNDPEQRTDAYYKKRPCPALCRCAAEILDEMLIK</sequence>
<accession>A0A935C5I4</accession>